<evidence type="ECO:0000256" key="1">
    <source>
        <dbReference type="SAM" id="MobiDB-lite"/>
    </source>
</evidence>
<gene>
    <name evidence="2" type="ORF">AMTR_s00087p00016400</name>
</gene>
<dbReference type="AlphaFoldDB" id="W1P4H3"/>
<accession>W1P4H3</accession>
<evidence type="ECO:0000313" key="2">
    <source>
        <dbReference type="EMBL" id="ERN02554.1"/>
    </source>
</evidence>
<dbReference type="Proteomes" id="UP000017836">
    <property type="component" value="Unassembled WGS sequence"/>
</dbReference>
<feature type="region of interest" description="Disordered" evidence="1">
    <location>
        <begin position="1"/>
        <end position="47"/>
    </location>
</feature>
<dbReference type="EMBL" id="KI394524">
    <property type="protein sequence ID" value="ERN02554.1"/>
    <property type="molecule type" value="Genomic_DNA"/>
</dbReference>
<reference evidence="3" key="1">
    <citation type="journal article" date="2013" name="Science">
        <title>The Amborella genome and the evolution of flowering plants.</title>
        <authorList>
            <consortium name="Amborella Genome Project"/>
        </authorList>
    </citation>
    <scope>NUCLEOTIDE SEQUENCE [LARGE SCALE GENOMIC DNA]</scope>
</reference>
<dbReference type="HOGENOM" id="CLU_2761183_0_0_1"/>
<evidence type="ECO:0000313" key="3">
    <source>
        <dbReference type="Proteomes" id="UP000017836"/>
    </source>
</evidence>
<feature type="compositionally biased region" description="Basic and acidic residues" evidence="1">
    <location>
        <begin position="15"/>
        <end position="27"/>
    </location>
</feature>
<organism evidence="2 3">
    <name type="scientific">Amborella trichopoda</name>
    <dbReference type="NCBI Taxonomy" id="13333"/>
    <lineage>
        <taxon>Eukaryota</taxon>
        <taxon>Viridiplantae</taxon>
        <taxon>Streptophyta</taxon>
        <taxon>Embryophyta</taxon>
        <taxon>Tracheophyta</taxon>
        <taxon>Spermatophyta</taxon>
        <taxon>Magnoliopsida</taxon>
        <taxon>Amborellales</taxon>
        <taxon>Amborellaceae</taxon>
        <taxon>Amborella</taxon>
    </lineage>
</organism>
<proteinExistence type="predicted"/>
<protein>
    <submittedName>
        <fullName evidence="2">Uncharacterized protein</fullName>
    </submittedName>
</protein>
<keyword evidence="3" id="KW-1185">Reference proteome</keyword>
<dbReference type="Gramene" id="ERN02554">
    <property type="protein sequence ID" value="ERN02554"/>
    <property type="gene ID" value="AMTR_s00087p00016400"/>
</dbReference>
<sequence length="70" mass="7311">MVDVGHSGGGNGGEGRGEEQGGEERPRLQRGSGNVGQQGEVVTGVDRGWAGTMVDGLVECRGEWRRKGES</sequence>
<name>W1P4H3_AMBTC</name>
<feature type="compositionally biased region" description="Gly residues" evidence="1">
    <location>
        <begin position="1"/>
        <end position="14"/>
    </location>
</feature>